<evidence type="ECO:0000313" key="6">
    <source>
        <dbReference type="Proteomes" id="UP000462362"/>
    </source>
</evidence>
<sequence>MKLKAVIAVSVLAIAAATGGWMYYRYESAPKNLELYGNVDIRQVNLAFLWPERIKSILVEEGDFVKAGQPVAEQETDTLKIEIEQAKAAEQAAYQTYLALKNGSRPEDIAKAEAAVLVAQSRLHLAQKDFERVDGIFKSTKGQGVSKQSLDTQSSQLQVAKNELFSAQKSLELAKIGPRAEDVARAYAQWQQTKAQVAQLEVKLKQSTLYAPLDTTVRSRLLQPGDMASAQVPVLALAINSPKWVRAYVNEVNLGKIKPGQQAYVTIDAYPNEKIPGHVGFISSVAEFTPKTVQTPDLRTNLVYEVRILVDDKENHLRLGMPATVSFE</sequence>
<dbReference type="EMBL" id="WNCL01000031">
    <property type="protein sequence ID" value="MTU43833.1"/>
    <property type="molecule type" value="Genomic_DNA"/>
</dbReference>
<comment type="caution">
    <text evidence="5">The sequence shown here is derived from an EMBL/GenBank/DDBJ whole genome shotgun (WGS) entry which is preliminary data.</text>
</comment>
<feature type="domain" description="YbhG-like alpha-helical hairpin" evidence="3">
    <location>
        <begin position="80"/>
        <end position="205"/>
    </location>
</feature>
<dbReference type="AlphaFoldDB" id="A0A6I3S202"/>
<accession>A0A6I3S202</accession>
<comment type="subcellular location">
    <subcellularLocation>
        <location evidence="1">Cell envelope</location>
    </subcellularLocation>
</comment>
<dbReference type="InterPro" id="IPR050465">
    <property type="entry name" value="UPF0194_transport"/>
</dbReference>
<dbReference type="Proteomes" id="UP000462362">
    <property type="component" value="Unassembled WGS sequence"/>
</dbReference>
<name>A0A6I3S202_9BURK</name>
<dbReference type="SUPFAM" id="SSF111369">
    <property type="entry name" value="HlyD-like secretion proteins"/>
    <property type="match status" value="1"/>
</dbReference>
<proteinExistence type="predicted"/>
<organism evidence="5 6">
    <name type="scientific">Parasutterella excrementihominis</name>
    <dbReference type="NCBI Taxonomy" id="487175"/>
    <lineage>
        <taxon>Bacteria</taxon>
        <taxon>Pseudomonadati</taxon>
        <taxon>Pseudomonadota</taxon>
        <taxon>Betaproteobacteria</taxon>
        <taxon>Burkholderiales</taxon>
        <taxon>Sutterellaceae</taxon>
        <taxon>Parasutterella</taxon>
    </lineage>
</organism>
<gene>
    <name evidence="5" type="ORF">GMD42_09435</name>
</gene>
<dbReference type="Gene3D" id="1.10.287.470">
    <property type="entry name" value="Helix hairpin bin"/>
    <property type="match status" value="1"/>
</dbReference>
<keyword evidence="2" id="KW-0175">Coiled coil</keyword>
<evidence type="ECO:0000313" key="5">
    <source>
        <dbReference type="EMBL" id="MTU43833.1"/>
    </source>
</evidence>
<dbReference type="Gene3D" id="2.40.50.100">
    <property type="match status" value="2"/>
</dbReference>
<dbReference type="Gene3D" id="2.40.30.170">
    <property type="match status" value="1"/>
</dbReference>
<dbReference type="Pfam" id="PF25881">
    <property type="entry name" value="HH_YBHG"/>
    <property type="match status" value="1"/>
</dbReference>
<dbReference type="InterPro" id="IPR058636">
    <property type="entry name" value="Beta-barrel_YknX"/>
</dbReference>
<feature type="domain" description="YknX-like beta-barrel" evidence="4">
    <location>
        <begin position="245"/>
        <end position="325"/>
    </location>
</feature>
<evidence type="ECO:0000259" key="3">
    <source>
        <dbReference type="Pfam" id="PF25881"/>
    </source>
</evidence>
<evidence type="ECO:0000256" key="1">
    <source>
        <dbReference type="ARBA" id="ARBA00004196"/>
    </source>
</evidence>
<dbReference type="PANTHER" id="PTHR32347:SF29">
    <property type="entry name" value="UPF0194 MEMBRANE PROTEIN YBHG"/>
    <property type="match status" value="1"/>
</dbReference>
<protein>
    <submittedName>
        <fullName evidence="5">HlyD family efflux transporter periplasmic adaptor subunit</fullName>
    </submittedName>
</protein>
<dbReference type="RefSeq" id="WP_155165930.1">
    <property type="nucleotide sequence ID" value="NZ_CAJUON010000008.1"/>
</dbReference>
<evidence type="ECO:0000256" key="2">
    <source>
        <dbReference type="ARBA" id="ARBA00023054"/>
    </source>
</evidence>
<dbReference type="Pfam" id="PF25990">
    <property type="entry name" value="Beta-barrel_YknX"/>
    <property type="match status" value="1"/>
</dbReference>
<reference evidence="5 6" key="1">
    <citation type="journal article" date="2019" name="Nat. Med.">
        <title>A library of human gut bacterial isolates paired with longitudinal multiomics data enables mechanistic microbiome research.</title>
        <authorList>
            <person name="Poyet M."/>
            <person name="Groussin M."/>
            <person name="Gibbons S.M."/>
            <person name="Avila-Pacheco J."/>
            <person name="Jiang X."/>
            <person name="Kearney S.M."/>
            <person name="Perrotta A.R."/>
            <person name="Berdy B."/>
            <person name="Zhao S."/>
            <person name="Lieberman T.D."/>
            <person name="Swanson P.K."/>
            <person name="Smith M."/>
            <person name="Roesemann S."/>
            <person name="Alexander J.E."/>
            <person name="Rich S.A."/>
            <person name="Livny J."/>
            <person name="Vlamakis H."/>
            <person name="Clish C."/>
            <person name="Bullock K."/>
            <person name="Deik A."/>
            <person name="Scott J."/>
            <person name="Pierce K.A."/>
            <person name="Xavier R.J."/>
            <person name="Alm E.J."/>
        </authorList>
    </citation>
    <scope>NUCLEOTIDE SEQUENCE [LARGE SCALE GENOMIC DNA]</scope>
    <source>
        <strain evidence="5 6">BIOML-A2</strain>
    </source>
</reference>
<dbReference type="GO" id="GO:0042597">
    <property type="term" value="C:periplasmic space"/>
    <property type="evidence" value="ECO:0007669"/>
    <property type="project" value="UniProtKB-SubCell"/>
</dbReference>
<dbReference type="PANTHER" id="PTHR32347">
    <property type="entry name" value="EFFLUX SYSTEM COMPONENT YKNX-RELATED"/>
    <property type="match status" value="1"/>
</dbReference>
<dbReference type="InterPro" id="IPR059052">
    <property type="entry name" value="HH_YbhG-like"/>
</dbReference>
<evidence type="ECO:0000259" key="4">
    <source>
        <dbReference type="Pfam" id="PF25990"/>
    </source>
</evidence>